<dbReference type="Gene3D" id="3.30.70.2450">
    <property type="match status" value="1"/>
</dbReference>
<reference evidence="3 4" key="1">
    <citation type="submission" date="2023-05" db="EMBL/GenBank/DDBJ databases">
        <authorList>
            <person name="Gao F."/>
        </authorList>
    </citation>
    <scope>NUCLEOTIDE SEQUENCE [LARGE SCALE GENOMIC DNA]</scope>
    <source>
        <strain evidence="3 4">MIMF12</strain>
    </source>
</reference>
<dbReference type="GO" id="GO:0004497">
    <property type="term" value="F:monooxygenase activity"/>
    <property type="evidence" value="ECO:0007669"/>
    <property type="project" value="UniProtKB-KW"/>
</dbReference>
<accession>A0ABT7JMC9</accession>
<dbReference type="PANTHER" id="PTHR43476:SF5">
    <property type="entry name" value="FAD-DEPENDENT MONOOXYGENASE"/>
    <property type="match status" value="1"/>
</dbReference>
<evidence type="ECO:0000259" key="2">
    <source>
        <dbReference type="Pfam" id="PF01494"/>
    </source>
</evidence>
<protein>
    <submittedName>
        <fullName evidence="3">FAD-dependent monooxygenase</fullName>
    </submittedName>
</protein>
<keyword evidence="4" id="KW-1185">Reference proteome</keyword>
<dbReference type="PRINTS" id="PR00420">
    <property type="entry name" value="RNGMNOXGNASE"/>
</dbReference>
<dbReference type="RefSeq" id="WP_285525440.1">
    <property type="nucleotide sequence ID" value="NZ_JASNGB010000282.1"/>
</dbReference>
<organism evidence="3 4">
    <name type="scientific">Deinococcus rhizophilus</name>
    <dbReference type="NCBI Taxonomy" id="3049544"/>
    <lineage>
        <taxon>Bacteria</taxon>
        <taxon>Thermotogati</taxon>
        <taxon>Deinococcota</taxon>
        <taxon>Deinococci</taxon>
        <taxon>Deinococcales</taxon>
        <taxon>Deinococcaceae</taxon>
        <taxon>Deinococcus</taxon>
    </lineage>
</organism>
<proteinExistence type="predicted"/>
<evidence type="ECO:0000313" key="4">
    <source>
        <dbReference type="Proteomes" id="UP001302059"/>
    </source>
</evidence>
<keyword evidence="1" id="KW-0560">Oxidoreductase</keyword>
<feature type="non-terminal residue" evidence="3">
    <location>
        <position position="272"/>
    </location>
</feature>
<keyword evidence="3" id="KW-0503">Monooxygenase</keyword>
<dbReference type="PANTHER" id="PTHR43476">
    <property type="entry name" value="3-(3-HYDROXY-PHENYL)PROPIONATE/3-HYDROXYCINNAMIC ACID HYDROXYLASE"/>
    <property type="match status" value="1"/>
</dbReference>
<dbReference type="InterPro" id="IPR002938">
    <property type="entry name" value="FAD-bd"/>
</dbReference>
<dbReference type="InterPro" id="IPR036188">
    <property type="entry name" value="FAD/NAD-bd_sf"/>
</dbReference>
<dbReference type="SUPFAM" id="SSF51905">
    <property type="entry name" value="FAD/NAD(P)-binding domain"/>
    <property type="match status" value="1"/>
</dbReference>
<dbReference type="EMBL" id="JASNGB010000282">
    <property type="protein sequence ID" value="MDL2345752.1"/>
    <property type="molecule type" value="Genomic_DNA"/>
</dbReference>
<comment type="caution">
    <text evidence="3">The sequence shown here is derived from an EMBL/GenBank/DDBJ whole genome shotgun (WGS) entry which is preliminary data.</text>
</comment>
<sequence>MSPGPQDVCIVGGGPAGLILALLLARQGIGVTVLEAAGDFQRQFRGDTLHPAIMELLGELGLAAPVLGLPHTRAHRARLVRAEGTQVIADFSRLRTPYPYLTVMAQSRFLTFLAAELGRYGHARVVMGARAEGLLEEGGEVRGVRYRRAGALHDLPAALTVGADGRFSKVRDLAGLELRRLSPGQDVLWFSLPRHAGDPGGSIDLHLRGGHCIVTTDHGERWQVGYSIRKGGYAEARAAGVGPIREAVAATVPWLAGRVPLLTGWRDLHLLA</sequence>
<gene>
    <name evidence="3" type="ORF">QOL99_16590</name>
</gene>
<dbReference type="Gene3D" id="3.50.50.60">
    <property type="entry name" value="FAD/NAD(P)-binding domain"/>
    <property type="match status" value="1"/>
</dbReference>
<name>A0ABT7JMC9_9DEIO</name>
<dbReference type="Proteomes" id="UP001302059">
    <property type="component" value="Unassembled WGS sequence"/>
</dbReference>
<dbReference type="Pfam" id="PF01494">
    <property type="entry name" value="FAD_binding_3"/>
    <property type="match status" value="1"/>
</dbReference>
<evidence type="ECO:0000256" key="1">
    <source>
        <dbReference type="ARBA" id="ARBA00023002"/>
    </source>
</evidence>
<evidence type="ECO:0000313" key="3">
    <source>
        <dbReference type="EMBL" id="MDL2345752.1"/>
    </source>
</evidence>
<dbReference type="InterPro" id="IPR050631">
    <property type="entry name" value="PheA/TfdB_FAD_monoxygenase"/>
</dbReference>
<feature type="domain" description="FAD-binding" evidence="2">
    <location>
        <begin position="7"/>
        <end position="182"/>
    </location>
</feature>